<keyword evidence="1 3" id="KW-0479">Metal-binding</keyword>
<proteinExistence type="predicted"/>
<dbReference type="Proteomes" id="UP001212152">
    <property type="component" value="Unassembled WGS sequence"/>
</dbReference>
<dbReference type="PROSITE" id="PS51359">
    <property type="entry name" value="COX5B_2"/>
    <property type="match status" value="1"/>
</dbReference>
<dbReference type="EMBL" id="JADGJQ010000029">
    <property type="protein sequence ID" value="KAJ3178053.1"/>
    <property type="molecule type" value="Genomic_DNA"/>
</dbReference>
<comment type="caution">
    <text evidence="4">The sequence shown here is derived from an EMBL/GenBank/DDBJ whole genome shotgun (WGS) entry which is preliminary data.</text>
</comment>
<dbReference type="GO" id="GO:0006123">
    <property type="term" value="P:mitochondrial electron transport, cytochrome c to oxygen"/>
    <property type="evidence" value="ECO:0007669"/>
    <property type="project" value="InterPro"/>
</dbReference>
<protein>
    <submittedName>
        <fullName evidence="4">Cytochrome c oxidase subunit 4</fullName>
    </submittedName>
</protein>
<dbReference type="GO" id="GO:0045277">
    <property type="term" value="C:respiratory chain complex IV"/>
    <property type="evidence" value="ECO:0007669"/>
    <property type="project" value="InterPro"/>
</dbReference>
<keyword evidence="2 3" id="KW-0862">Zinc</keyword>
<dbReference type="Pfam" id="PF01215">
    <property type="entry name" value="COX5B"/>
    <property type="match status" value="1"/>
</dbReference>
<reference evidence="4" key="1">
    <citation type="submission" date="2020-05" db="EMBL/GenBank/DDBJ databases">
        <title>Phylogenomic resolution of chytrid fungi.</title>
        <authorList>
            <person name="Stajich J.E."/>
            <person name="Amses K."/>
            <person name="Simmons R."/>
            <person name="Seto K."/>
            <person name="Myers J."/>
            <person name="Bonds A."/>
            <person name="Quandt C.A."/>
            <person name="Barry K."/>
            <person name="Liu P."/>
            <person name="Grigoriev I."/>
            <person name="Longcore J.E."/>
            <person name="James T.Y."/>
        </authorList>
    </citation>
    <scope>NUCLEOTIDE SEQUENCE</scope>
    <source>
        <strain evidence="4">JEL0379</strain>
    </source>
</reference>
<evidence type="ECO:0000256" key="2">
    <source>
        <dbReference type="ARBA" id="ARBA00022833"/>
    </source>
</evidence>
<feature type="binding site" evidence="3">
    <location>
        <position position="118"/>
    </location>
    <ligand>
        <name>Zn(2+)</name>
        <dbReference type="ChEBI" id="CHEBI:29105"/>
    </ligand>
</feature>
<dbReference type="Gene3D" id="2.60.11.10">
    <property type="entry name" value="Cytochrome c oxidase, subunit Vb"/>
    <property type="match status" value="1"/>
</dbReference>
<feature type="binding site" evidence="3">
    <location>
        <position position="143"/>
    </location>
    <ligand>
        <name>Zn(2+)</name>
        <dbReference type="ChEBI" id="CHEBI:29105"/>
    </ligand>
</feature>
<keyword evidence="5" id="KW-1185">Reference proteome</keyword>
<dbReference type="InterPro" id="IPR002124">
    <property type="entry name" value="Cyt_c_oxidase_su5b"/>
</dbReference>
<dbReference type="AlphaFoldDB" id="A0AAD5XMT6"/>
<accession>A0AAD5XMT6</accession>
<organism evidence="4 5">
    <name type="scientific">Geranomyces variabilis</name>
    <dbReference type="NCBI Taxonomy" id="109894"/>
    <lineage>
        <taxon>Eukaryota</taxon>
        <taxon>Fungi</taxon>
        <taxon>Fungi incertae sedis</taxon>
        <taxon>Chytridiomycota</taxon>
        <taxon>Chytridiomycota incertae sedis</taxon>
        <taxon>Chytridiomycetes</taxon>
        <taxon>Spizellomycetales</taxon>
        <taxon>Powellomycetaceae</taxon>
        <taxon>Geranomyces</taxon>
    </lineage>
</organism>
<evidence type="ECO:0000313" key="4">
    <source>
        <dbReference type="EMBL" id="KAJ3178053.1"/>
    </source>
</evidence>
<sequence length="160" mass="17818">MSPAALTRAAVVRSVRAVSTAVAHNRAAPFSALAALRQATPSSSANKPDEDSLVGFREAGQIPTNYELMTGNERYEYMQRLQGKEPWEDLHPIVLTARGTTKNPIVVKGIDPERYIACTGFPADSHEAIWLTIRDHGKKFDRCPHCGNVFKYDRDHSHHH</sequence>
<dbReference type="SUPFAM" id="SSF57802">
    <property type="entry name" value="Rubredoxin-like"/>
    <property type="match status" value="1"/>
</dbReference>
<dbReference type="PANTHER" id="PTHR10122">
    <property type="entry name" value="CYTOCHROME C OXIDASE SUBUNIT 5B, MITOCHONDRIAL"/>
    <property type="match status" value="1"/>
</dbReference>
<dbReference type="InterPro" id="IPR036972">
    <property type="entry name" value="Cyt_c_oxidase_su5b_sf"/>
</dbReference>
<dbReference type="PANTHER" id="PTHR10122:SF0">
    <property type="entry name" value="CYTOCHROME C OXIDASE SUBUNIT 5B, ISOFORM A-RELATED"/>
    <property type="match status" value="1"/>
</dbReference>
<feature type="binding site" evidence="3">
    <location>
        <position position="146"/>
    </location>
    <ligand>
        <name>Zn(2+)</name>
        <dbReference type="ChEBI" id="CHEBI:29105"/>
    </ligand>
</feature>
<dbReference type="GO" id="GO:0005740">
    <property type="term" value="C:mitochondrial envelope"/>
    <property type="evidence" value="ECO:0007669"/>
    <property type="project" value="InterPro"/>
</dbReference>
<dbReference type="GO" id="GO:0046872">
    <property type="term" value="F:metal ion binding"/>
    <property type="evidence" value="ECO:0007669"/>
    <property type="project" value="UniProtKB-KW"/>
</dbReference>
<evidence type="ECO:0000313" key="5">
    <source>
        <dbReference type="Proteomes" id="UP001212152"/>
    </source>
</evidence>
<gene>
    <name evidence="4" type="primary">COX4</name>
    <name evidence="4" type="ORF">HDU87_003833</name>
</gene>
<name>A0AAD5XMT6_9FUNG</name>
<evidence type="ECO:0000256" key="3">
    <source>
        <dbReference type="PIRSR" id="PIRSR602124-2"/>
    </source>
</evidence>
<evidence type="ECO:0000256" key="1">
    <source>
        <dbReference type="ARBA" id="ARBA00022723"/>
    </source>
</evidence>
<feature type="binding site" evidence="3">
    <location>
        <position position="126"/>
    </location>
    <ligand>
        <name>Zn(2+)</name>
        <dbReference type="ChEBI" id="CHEBI:29105"/>
    </ligand>
</feature>